<dbReference type="InterPro" id="IPR006598">
    <property type="entry name" value="CAP10"/>
</dbReference>
<protein>
    <recommendedName>
        <fullName evidence="2">Glycosyl transferase CAP10 domain-containing protein</fullName>
    </recommendedName>
</protein>
<accession>A0AAV9UW00</accession>
<dbReference type="EMBL" id="JAVHNS010000007">
    <property type="protein sequence ID" value="KAK6348906.1"/>
    <property type="molecule type" value="Genomic_DNA"/>
</dbReference>
<organism evidence="3 4">
    <name type="scientific">Orbilia blumenaviensis</name>
    <dbReference type="NCBI Taxonomy" id="1796055"/>
    <lineage>
        <taxon>Eukaryota</taxon>
        <taxon>Fungi</taxon>
        <taxon>Dikarya</taxon>
        <taxon>Ascomycota</taxon>
        <taxon>Pezizomycotina</taxon>
        <taxon>Orbiliomycetes</taxon>
        <taxon>Orbiliales</taxon>
        <taxon>Orbiliaceae</taxon>
        <taxon>Orbilia</taxon>
    </lineage>
</organism>
<sequence length="636" mass="73119">MAAGEVRPWPVFLLALVGCLLCAVNVIILTGVDVGKISKIFLPKVDTKKAFSYLNPLRPIPEVDPLDEIDQHPIAALMRDQLKKYEQYRRAQSKSFAQVVKKYRMKYGRHPPPNFDQWYRFARKRNCVNFDDFDQIMDDLRPFWGIKPADIRAMVNAMDIDRSRVSILRVRGNKVGQTSRPDPWRASVFEKMLEVVAPFLPDLDIAMSYLDEPRVVAPWEEVQAKLAEEEKTRIQHSETANEFSKIDWDAPADVSGLDLGFFDHSGKHYMDLASKACPPESYARRPELDVKYVESKYKDPVGGFIHNFNLSSDICTVGPHLSNLHGFLFSSSTTIATQKLVPIFGECKVNVNNDILFPANKYYDFNDPRYIYNDEQDVPWNDKSPQMVWRGVTSGGVQNPDIYHRLQRHRFVALTNSSKLSETEVTIMGVVSEDDMSREYAPTFFHPAQYAEKTMDVGFSAIVWCVPDCGFLADKLSAKPGMEFKETFRFKYLADIDGHSFSGRWYAFLKSRSMGIKSTLFREWHDQRLFEWVHFAPMDNRFDDLYALMTYFTGLEKGGEGSDGVYVPRHDAEAKRIADRSREWAMQVLRKEDIEIYLLRLLLEYARVVDDNRDKIGYSGDGTEVDAADNSRFGFP</sequence>
<dbReference type="Pfam" id="PF05686">
    <property type="entry name" value="Glyco_transf_90"/>
    <property type="match status" value="1"/>
</dbReference>
<dbReference type="PROSITE" id="PS51257">
    <property type="entry name" value="PROKAR_LIPOPROTEIN"/>
    <property type="match status" value="1"/>
</dbReference>
<comment type="caution">
    <text evidence="3">The sequence shown here is derived from an EMBL/GenBank/DDBJ whole genome shotgun (WGS) entry which is preliminary data.</text>
</comment>
<dbReference type="PANTHER" id="PTHR12203:SF22">
    <property type="entry name" value="CAPSULE ASSOCIATED PROTEIN"/>
    <property type="match status" value="1"/>
</dbReference>
<keyword evidence="1" id="KW-1133">Transmembrane helix</keyword>
<keyword evidence="1" id="KW-0812">Transmembrane</keyword>
<keyword evidence="1" id="KW-0472">Membrane</keyword>
<evidence type="ECO:0000313" key="4">
    <source>
        <dbReference type="Proteomes" id="UP001373714"/>
    </source>
</evidence>
<proteinExistence type="predicted"/>
<reference evidence="3 4" key="1">
    <citation type="submission" date="2019-10" db="EMBL/GenBank/DDBJ databases">
        <authorList>
            <person name="Palmer J.M."/>
        </authorList>
    </citation>
    <scope>NUCLEOTIDE SEQUENCE [LARGE SCALE GENOMIC DNA]</scope>
    <source>
        <strain evidence="3 4">TWF730</strain>
    </source>
</reference>
<dbReference type="PANTHER" id="PTHR12203">
    <property type="entry name" value="KDEL LYS-ASP-GLU-LEU CONTAINING - RELATED"/>
    <property type="match status" value="1"/>
</dbReference>
<evidence type="ECO:0000313" key="3">
    <source>
        <dbReference type="EMBL" id="KAK6348906.1"/>
    </source>
</evidence>
<dbReference type="InterPro" id="IPR051091">
    <property type="entry name" value="O-Glucosyltr/Glycosyltrsf_90"/>
</dbReference>
<evidence type="ECO:0000256" key="1">
    <source>
        <dbReference type="SAM" id="Phobius"/>
    </source>
</evidence>
<feature type="domain" description="Glycosyl transferase CAP10" evidence="2">
    <location>
        <begin position="308"/>
        <end position="612"/>
    </location>
</feature>
<feature type="transmembrane region" description="Helical" evidence="1">
    <location>
        <begin position="12"/>
        <end position="32"/>
    </location>
</feature>
<dbReference type="SMART" id="SM00672">
    <property type="entry name" value="CAP10"/>
    <property type="match status" value="1"/>
</dbReference>
<keyword evidence="4" id="KW-1185">Reference proteome</keyword>
<dbReference type="Proteomes" id="UP001373714">
    <property type="component" value="Unassembled WGS sequence"/>
</dbReference>
<dbReference type="AlphaFoldDB" id="A0AAV9UW00"/>
<evidence type="ECO:0000259" key="2">
    <source>
        <dbReference type="SMART" id="SM00672"/>
    </source>
</evidence>
<gene>
    <name evidence="3" type="ORF">TWF730_009669</name>
</gene>
<name>A0AAV9UW00_9PEZI</name>